<dbReference type="InParanoid" id="I1CMV2"/>
<dbReference type="EMBL" id="CH476745">
    <property type="protein sequence ID" value="EIE89782.1"/>
    <property type="molecule type" value="Genomic_DNA"/>
</dbReference>
<dbReference type="GeneID" id="93621458"/>
<organism evidence="1 2">
    <name type="scientific">Rhizopus delemar (strain RA 99-880 / ATCC MYA-4621 / FGSC 9543 / NRRL 43880)</name>
    <name type="common">Mucormycosis agent</name>
    <name type="synonym">Rhizopus arrhizus var. delemar</name>
    <dbReference type="NCBI Taxonomy" id="246409"/>
    <lineage>
        <taxon>Eukaryota</taxon>
        <taxon>Fungi</taxon>
        <taxon>Fungi incertae sedis</taxon>
        <taxon>Mucoromycota</taxon>
        <taxon>Mucoromycotina</taxon>
        <taxon>Mucoromycetes</taxon>
        <taxon>Mucorales</taxon>
        <taxon>Mucorineae</taxon>
        <taxon>Rhizopodaceae</taxon>
        <taxon>Rhizopus</taxon>
    </lineage>
</organism>
<dbReference type="AlphaFoldDB" id="I1CMV2"/>
<protein>
    <submittedName>
        <fullName evidence="1">Uncharacterized protein</fullName>
    </submittedName>
</protein>
<keyword evidence="2" id="KW-1185">Reference proteome</keyword>
<dbReference type="RefSeq" id="XP_067525178.1">
    <property type="nucleotide sequence ID" value="XM_067669077.1"/>
</dbReference>
<evidence type="ECO:0000313" key="1">
    <source>
        <dbReference type="EMBL" id="EIE89782.1"/>
    </source>
</evidence>
<accession>I1CMV2</accession>
<sequence length="69" mass="7717">MVSSYSVIKYYAQTNHQIFEKNNINFKQLSKIKDVKSKFAVTNGQVGNDAEADSDDSVVAGVNFIIRDD</sequence>
<evidence type="ECO:0000313" key="2">
    <source>
        <dbReference type="Proteomes" id="UP000009138"/>
    </source>
</evidence>
<dbReference type="VEuPathDB" id="FungiDB:RO3G_14493"/>
<dbReference type="Proteomes" id="UP000009138">
    <property type="component" value="Unassembled WGS sequence"/>
</dbReference>
<gene>
    <name evidence="1" type="ORF">RO3G_14493</name>
</gene>
<reference evidence="1 2" key="1">
    <citation type="journal article" date="2009" name="PLoS Genet.">
        <title>Genomic analysis of the basal lineage fungus Rhizopus oryzae reveals a whole-genome duplication.</title>
        <authorList>
            <person name="Ma L.-J."/>
            <person name="Ibrahim A.S."/>
            <person name="Skory C."/>
            <person name="Grabherr M.G."/>
            <person name="Burger G."/>
            <person name="Butler M."/>
            <person name="Elias M."/>
            <person name="Idnurm A."/>
            <person name="Lang B.F."/>
            <person name="Sone T."/>
            <person name="Abe A."/>
            <person name="Calvo S.E."/>
            <person name="Corrochano L.M."/>
            <person name="Engels R."/>
            <person name="Fu J."/>
            <person name="Hansberg W."/>
            <person name="Kim J.-M."/>
            <person name="Kodira C.D."/>
            <person name="Koehrsen M.J."/>
            <person name="Liu B."/>
            <person name="Miranda-Saavedra D."/>
            <person name="O'Leary S."/>
            <person name="Ortiz-Castellanos L."/>
            <person name="Poulter R."/>
            <person name="Rodriguez-Romero J."/>
            <person name="Ruiz-Herrera J."/>
            <person name="Shen Y.-Q."/>
            <person name="Zeng Q."/>
            <person name="Galagan J."/>
            <person name="Birren B.W."/>
            <person name="Cuomo C.A."/>
            <person name="Wickes B.L."/>
        </authorList>
    </citation>
    <scope>NUCLEOTIDE SEQUENCE [LARGE SCALE GENOMIC DNA]</scope>
    <source>
        <strain evidence="2">RA 99-880 / ATCC MYA-4621 / FGSC 9543 / NRRL 43880</strain>
    </source>
</reference>
<proteinExistence type="predicted"/>
<name>I1CMV2_RHIO9</name>